<dbReference type="InterPro" id="IPR000868">
    <property type="entry name" value="Isochorismatase-like_dom"/>
</dbReference>
<comment type="caution">
    <text evidence="3">The sequence shown here is derived from an EMBL/GenBank/DDBJ whole genome shotgun (WGS) entry which is preliminary data.</text>
</comment>
<dbReference type="CDD" id="cd00431">
    <property type="entry name" value="cysteine_hydrolases"/>
    <property type="match status" value="1"/>
</dbReference>
<dbReference type="InterPro" id="IPR050272">
    <property type="entry name" value="Isochorismatase-like_hydrls"/>
</dbReference>
<dbReference type="GO" id="GO:0016787">
    <property type="term" value="F:hydrolase activity"/>
    <property type="evidence" value="ECO:0007669"/>
    <property type="project" value="UniProtKB-KW"/>
</dbReference>
<dbReference type="InterPro" id="IPR036380">
    <property type="entry name" value="Isochorismatase-like_sf"/>
</dbReference>
<gene>
    <name evidence="3" type="ORF">EAH80_30105</name>
</gene>
<keyword evidence="1" id="KW-0378">Hydrolase</keyword>
<dbReference type="Pfam" id="PF00857">
    <property type="entry name" value="Isochorismatase"/>
    <property type="match status" value="1"/>
</dbReference>
<dbReference type="Gene3D" id="3.40.50.850">
    <property type="entry name" value="Isochorismatase-like"/>
    <property type="match status" value="1"/>
</dbReference>
<dbReference type="PANTHER" id="PTHR43540:SF7">
    <property type="entry name" value="ISOCHORISMATASE FAMILY PROTEIN YECD"/>
    <property type="match status" value="1"/>
</dbReference>
<sequence length="207" mass="22163">MLSVNAETTALIVIDRQDGILSPEPVPFGRKQVVDRAAQLGRAFADAGCLTVLTATDFADGYADAPRGEADEPWALPEKGLPPGFATLVPEIDSLPAAVRITKRQMSAFFGTELLRRRRCDTVVICGVATNLGVEATARGAFDLDYHVVIAADACASVAPGLHDFAVRNILPRIARVRETTDILEAIGTPFPVKQPQAAPARSERMK</sequence>
<keyword evidence="4" id="KW-1185">Reference proteome</keyword>
<evidence type="ECO:0000313" key="3">
    <source>
        <dbReference type="EMBL" id="TPG25572.1"/>
    </source>
</evidence>
<name>A0A502DLA7_9MYCO</name>
<feature type="domain" description="Isochorismatase-like" evidence="2">
    <location>
        <begin position="9"/>
        <end position="181"/>
    </location>
</feature>
<reference evidence="3 4" key="1">
    <citation type="journal article" date="2019" name="Environ. Microbiol.">
        <title>Species interactions and distinct microbial communities in high Arctic permafrost affected cryosols are associated with the CH4 and CO2 gas fluxes.</title>
        <authorList>
            <person name="Altshuler I."/>
            <person name="Hamel J."/>
            <person name="Turney S."/>
            <person name="Magnuson E."/>
            <person name="Levesque R."/>
            <person name="Greer C."/>
            <person name="Whyte L.G."/>
        </authorList>
    </citation>
    <scope>NUCLEOTIDE SEQUENCE [LARGE SCALE GENOMIC DNA]</scope>
    <source>
        <strain evidence="3 4">S5.20</strain>
    </source>
</reference>
<dbReference type="PANTHER" id="PTHR43540">
    <property type="entry name" value="PEROXYUREIDOACRYLATE/UREIDOACRYLATE AMIDOHYDROLASE-RELATED"/>
    <property type="match status" value="1"/>
</dbReference>
<evidence type="ECO:0000256" key="1">
    <source>
        <dbReference type="ARBA" id="ARBA00022801"/>
    </source>
</evidence>
<dbReference type="EMBL" id="RCZG01000026">
    <property type="protein sequence ID" value="TPG25572.1"/>
    <property type="molecule type" value="Genomic_DNA"/>
</dbReference>
<proteinExistence type="predicted"/>
<dbReference type="RefSeq" id="WP_140699918.1">
    <property type="nucleotide sequence ID" value="NZ_RCZG01000026.1"/>
</dbReference>
<dbReference type="OrthoDB" id="9814140at2"/>
<protein>
    <submittedName>
        <fullName evidence="3">Isochorismatase family protein</fullName>
    </submittedName>
</protein>
<dbReference type="AlphaFoldDB" id="A0A502DLA7"/>
<evidence type="ECO:0000313" key="4">
    <source>
        <dbReference type="Proteomes" id="UP000320095"/>
    </source>
</evidence>
<accession>A0A502DLA7</accession>
<dbReference type="Proteomes" id="UP000320095">
    <property type="component" value="Unassembled WGS sequence"/>
</dbReference>
<dbReference type="SUPFAM" id="SSF52499">
    <property type="entry name" value="Isochorismatase-like hydrolases"/>
    <property type="match status" value="1"/>
</dbReference>
<organism evidence="3 4">
    <name type="scientific">Mycolicibacterium hodleri</name>
    <dbReference type="NCBI Taxonomy" id="49897"/>
    <lineage>
        <taxon>Bacteria</taxon>
        <taxon>Bacillati</taxon>
        <taxon>Actinomycetota</taxon>
        <taxon>Actinomycetes</taxon>
        <taxon>Mycobacteriales</taxon>
        <taxon>Mycobacteriaceae</taxon>
        <taxon>Mycolicibacterium</taxon>
    </lineage>
</organism>
<evidence type="ECO:0000259" key="2">
    <source>
        <dbReference type="Pfam" id="PF00857"/>
    </source>
</evidence>